<keyword evidence="3" id="KW-1185">Reference proteome</keyword>
<feature type="compositionally biased region" description="Basic and acidic residues" evidence="1">
    <location>
        <begin position="81"/>
        <end position="91"/>
    </location>
</feature>
<proteinExistence type="predicted"/>
<dbReference type="EMBL" id="JAUKTR010000006">
    <property type="protein sequence ID" value="MDO1560399.1"/>
    <property type="molecule type" value="Genomic_DNA"/>
</dbReference>
<evidence type="ECO:0000313" key="3">
    <source>
        <dbReference type="Proteomes" id="UP001169063"/>
    </source>
</evidence>
<evidence type="ECO:0000256" key="1">
    <source>
        <dbReference type="SAM" id="MobiDB-lite"/>
    </source>
</evidence>
<comment type="caution">
    <text evidence="2">The sequence shown here is derived from an EMBL/GenBank/DDBJ whole genome shotgun (WGS) entry which is preliminary data.</text>
</comment>
<dbReference type="Proteomes" id="UP001169063">
    <property type="component" value="Unassembled WGS sequence"/>
</dbReference>
<protein>
    <submittedName>
        <fullName evidence="2">Uncharacterized protein</fullName>
    </submittedName>
</protein>
<dbReference type="RefSeq" id="WP_302110830.1">
    <property type="nucleotide sequence ID" value="NZ_JAUKTR010000006.1"/>
</dbReference>
<reference evidence="2" key="1">
    <citation type="submission" date="2023-07" db="EMBL/GenBank/DDBJ databases">
        <title>Brevundimonas soil sp. nov., isolated from the soil of chemical plant.</title>
        <authorList>
            <person name="Wu N."/>
        </authorList>
    </citation>
    <scope>NUCLEOTIDE SEQUENCE</scope>
    <source>
        <strain evidence="2">XZ-24</strain>
    </source>
</reference>
<organism evidence="2 3">
    <name type="scientific">Peiella sedimenti</name>
    <dbReference type="NCBI Taxonomy" id="3061083"/>
    <lineage>
        <taxon>Bacteria</taxon>
        <taxon>Pseudomonadati</taxon>
        <taxon>Pseudomonadota</taxon>
        <taxon>Alphaproteobacteria</taxon>
        <taxon>Caulobacterales</taxon>
        <taxon>Caulobacteraceae</taxon>
        <taxon>Peiella</taxon>
    </lineage>
</organism>
<gene>
    <name evidence="2" type="ORF">Q0812_13270</name>
</gene>
<sequence>MIRRLSDWFVDRVTVAVIAGLRLWWEHGGKSAVMTTLAEYDHDRAAAFMKAIQQADGLTARPAAEVFDLAARRPASVPEPVNDHDTNPPAA</sequence>
<name>A0ABT8SPA2_9CAUL</name>
<feature type="region of interest" description="Disordered" evidence="1">
    <location>
        <begin position="72"/>
        <end position="91"/>
    </location>
</feature>
<evidence type="ECO:0000313" key="2">
    <source>
        <dbReference type="EMBL" id="MDO1560399.1"/>
    </source>
</evidence>
<accession>A0ABT8SPA2</accession>